<proteinExistence type="predicted"/>
<feature type="region of interest" description="Disordered" evidence="1">
    <location>
        <begin position="176"/>
        <end position="197"/>
    </location>
</feature>
<feature type="compositionally biased region" description="Polar residues" evidence="1">
    <location>
        <begin position="176"/>
        <end position="191"/>
    </location>
</feature>
<dbReference type="InterPro" id="IPR045894">
    <property type="entry name" value="At5g08430-like"/>
</dbReference>
<dbReference type="Proteomes" id="UP001359559">
    <property type="component" value="Unassembled WGS sequence"/>
</dbReference>
<dbReference type="PANTHER" id="PTHR46851">
    <property type="entry name" value="OS01G0884500 PROTEIN"/>
    <property type="match status" value="1"/>
</dbReference>
<dbReference type="AlphaFoldDB" id="A0AAN9JMJ9"/>
<sequence>MNQKLKLEIPSEQSRLLGDIPMVIPEMVDTNLSPEGSPRRDKLQPNGVSELAIGETCDSVGHHSGNNGFAHCLNNRTDVAVETIVQDVENDKGVPTLDSSQIGGEMPESNKELRVYTRRNLQQKTVQPIISTLEQVDSLEISLENAQGQKTPAKKNQDCTAFSASVEQLVVLTASQDKGTSQRKLPHSTSGAGKDGPKVTFFTELHSDSQNSYPAKHSLRQPRSTKCGSGIDGINLCATSNAKQATEERQNISYPFKVSVNGKQDTSIKVISVEDQEFASPTDVIVLSDNEEEENIADNSKGRKLVENPEISVWHCVGPYGLKGGPYSMSALKQWNKSAPNPLEFKVWKTGQSETEAIPLTDALNRVFSRVKGLLEKPMQKLMTLIKQKGKAPLILSERAIQLCLNVQPL</sequence>
<organism evidence="2 3">
    <name type="scientific">Clitoria ternatea</name>
    <name type="common">Butterfly pea</name>
    <dbReference type="NCBI Taxonomy" id="43366"/>
    <lineage>
        <taxon>Eukaryota</taxon>
        <taxon>Viridiplantae</taxon>
        <taxon>Streptophyta</taxon>
        <taxon>Embryophyta</taxon>
        <taxon>Tracheophyta</taxon>
        <taxon>Spermatophyta</taxon>
        <taxon>Magnoliopsida</taxon>
        <taxon>eudicotyledons</taxon>
        <taxon>Gunneridae</taxon>
        <taxon>Pentapetalae</taxon>
        <taxon>rosids</taxon>
        <taxon>fabids</taxon>
        <taxon>Fabales</taxon>
        <taxon>Fabaceae</taxon>
        <taxon>Papilionoideae</taxon>
        <taxon>50 kb inversion clade</taxon>
        <taxon>NPAAA clade</taxon>
        <taxon>indigoferoid/millettioid clade</taxon>
        <taxon>Phaseoleae</taxon>
        <taxon>Clitoria</taxon>
    </lineage>
</organism>
<accession>A0AAN9JMJ9</accession>
<evidence type="ECO:0000313" key="3">
    <source>
        <dbReference type="Proteomes" id="UP001359559"/>
    </source>
</evidence>
<reference evidence="2 3" key="1">
    <citation type="submission" date="2024-01" db="EMBL/GenBank/DDBJ databases">
        <title>The genomes of 5 underutilized Papilionoideae crops provide insights into root nodulation and disease resistance.</title>
        <authorList>
            <person name="Yuan L."/>
        </authorList>
    </citation>
    <scope>NUCLEOTIDE SEQUENCE [LARGE SCALE GENOMIC DNA]</scope>
    <source>
        <strain evidence="2">LY-2023</strain>
        <tissue evidence="2">Leaf</tissue>
    </source>
</reference>
<evidence type="ECO:0008006" key="4">
    <source>
        <dbReference type="Google" id="ProtNLM"/>
    </source>
</evidence>
<name>A0AAN9JMJ9_CLITE</name>
<dbReference type="PANTHER" id="PTHR46851:SF23">
    <property type="entry name" value="SWIB_MDM2 DOMAIN-CONTAINING PROTEIN"/>
    <property type="match status" value="1"/>
</dbReference>
<gene>
    <name evidence="2" type="ORF">RJT34_12837</name>
</gene>
<dbReference type="SUPFAM" id="SSF55277">
    <property type="entry name" value="GYF domain"/>
    <property type="match status" value="1"/>
</dbReference>
<dbReference type="EMBL" id="JAYKXN010000003">
    <property type="protein sequence ID" value="KAK7301960.1"/>
    <property type="molecule type" value="Genomic_DNA"/>
</dbReference>
<keyword evidence="3" id="KW-1185">Reference proteome</keyword>
<evidence type="ECO:0000256" key="1">
    <source>
        <dbReference type="SAM" id="MobiDB-lite"/>
    </source>
</evidence>
<comment type="caution">
    <text evidence="2">The sequence shown here is derived from an EMBL/GenBank/DDBJ whole genome shotgun (WGS) entry which is preliminary data.</text>
</comment>
<dbReference type="InterPro" id="IPR035445">
    <property type="entry name" value="GYF-like_dom_sf"/>
</dbReference>
<protein>
    <recommendedName>
        <fullName evidence="4">GYF domain-containing protein</fullName>
    </recommendedName>
</protein>
<evidence type="ECO:0000313" key="2">
    <source>
        <dbReference type="EMBL" id="KAK7301960.1"/>
    </source>
</evidence>
<dbReference type="Gene3D" id="3.30.1490.40">
    <property type="match status" value="1"/>
</dbReference>